<proteinExistence type="predicted"/>
<dbReference type="PANTHER" id="PTHR39957">
    <property type="entry name" value="AT09846P1-RELATED"/>
    <property type="match status" value="1"/>
</dbReference>
<dbReference type="SMART" id="SM01318">
    <property type="entry name" value="SVWC"/>
    <property type="match status" value="1"/>
</dbReference>
<name>A0A834IER3_RHYFE</name>
<feature type="signal peptide" evidence="4">
    <location>
        <begin position="1"/>
        <end position="19"/>
    </location>
</feature>
<feature type="chain" id="PRO_5032857967" description="Single domain-containing protein" evidence="4">
    <location>
        <begin position="20"/>
        <end position="89"/>
    </location>
</feature>
<evidence type="ECO:0000259" key="5">
    <source>
        <dbReference type="SMART" id="SM01318"/>
    </source>
</evidence>
<dbReference type="Pfam" id="PF15430">
    <property type="entry name" value="SVWC"/>
    <property type="match status" value="1"/>
</dbReference>
<keyword evidence="2" id="KW-0964">Secreted</keyword>
<accession>A0A834IER3</accession>
<sequence length="89" mass="9418">MKIILLGLVVLCTASMVMSALSRQPKDPSKPGHCYSDTTGPMKNQESKPLKGCGVASCQSDGTLVFETCGVIVGRPTKPDLSKPYPDCC</sequence>
<dbReference type="PANTHER" id="PTHR39957:SF1">
    <property type="entry name" value="AT09846P1-RELATED"/>
    <property type="match status" value="1"/>
</dbReference>
<protein>
    <recommendedName>
        <fullName evidence="5">Single domain-containing protein</fullName>
    </recommendedName>
</protein>
<dbReference type="Proteomes" id="UP000625711">
    <property type="component" value="Unassembled WGS sequence"/>
</dbReference>
<reference evidence="6" key="1">
    <citation type="submission" date="2020-08" db="EMBL/GenBank/DDBJ databases">
        <title>Genome sequencing and assembly of the red palm weevil Rhynchophorus ferrugineus.</title>
        <authorList>
            <person name="Dias G.B."/>
            <person name="Bergman C.M."/>
            <person name="Manee M."/>
        </authorList>
    </citation>
    <scope>NUCLEOTIDE SEQUENCE</scope>
    <source>
        <strain evidence="6">AA-2017</strain>
        <tissue evidence="6">Whole larva</tissue>
    </source>
</reference>
<feature type="domain" description="Single" evidence="5">
    <location>
        <begin position="34"/>
        <end position="89"/>
    </location>
</feature>
<evidence type="ECO:0000313" key="7">
    <source>
        <dbReference type="Proteomes" id="UP000625711"/>
    </source>
</evidence>
<evidence type="ECO:0000313" key="6">
    <source>
        <dbReference type="EMBL" id="KAF7279399.1"/>
    </source>
</evidence>
<dbReference type="InterPro" id="IPR029277">
    <property type="entry name" value="SVWC_dom"/>
</dbReference>
<comment type="caution">
    <text evidence="6">The sequence shown here is derived from an EMBL/GenBank/DDBJ whole genome shotgun (WGS) entry which is preliminary data.</text>
</comment>
<feature type="region of interest" description="Disordered" evidence="3">
    <location>
        <begin position="21"/>
        <end position="48"/>
    </location>
</feature>
<evidence type="ECO:0000256" key="4">
    <source>
        <dbReference type="SAM" id="SignalP"/>
    </source>
</evidence>
<dbReference type="GO" id="GO:0005576">
    <property type="term" value="C:extracellular region"/>
    <property type="evidence" value="ECO:0007669"/>
    <property type="project" value="UniProtKB-SubCell"/>
</dbReference>
<evidence type="ECO:0000256" key="2">
    <source>
        <dbReference type="ARBA" id="ARBA00022525"/>
    </source>
</evidence>
<keyword evidence="4" id="KW-0732">Signal</keyword>
<gene>
    <name evidence="6" type="ORF">GWI33_007286</name>
</gene>
<evidence type="ECO:0000256" key="3">
    <source>
        <dbReference type="SAM" id="MobiDB-lite"/>
    </source>
</evidence>
<comment type="subcellular location">
    <subcellularLocation>
        <location evidence="1">Secreted</location>
    </subcellularLocation>
</comment>
<evidence type="ECO:0000256" key="1">
    <source>
        <dbReference type="ARBA" id="ARBA00004613"/>
    </source>
</evidence>
<dbReference type="AlphaFoldDB" id="A0A834IER3"/>
<keyword evidence="7" id="KW-1185">Reference proteome</keyword>
<dbReference type="EMBL" id="JAACXV010000364">
    <property type="protein sequence ID" value="KAF7279399.1"/>
    <property type="molecule type" value="Genomic_DNA"/>
</dbReference>
<dbReference type="InterPro" id="IPR053308">
    <property type="entry name" value="Vago-like"/>
</dbReference>
<organism evidence="6 7">
    <name type="scientific">Rhynchophorus ferrugineus</name>
    <name type="common">Red palm weevil</name>
    <name type="synonym">Curculio ferrugineus</name>
    <dbReference type="NCBI Taxonomy" id="354439"/>
    <lineage>
        <taxon>Eukaryota</taxon>
        <taxon>Metazoa</taxon>
        <taxon>Ecdysozoa</taxon>
        <taxon>Arthropoda</taxon>
        <taxon>Hexapoda</taxon>
        <taxon>Insecta</taxon>
        <taxon>Pterygota</taxon>
        <taxon>Neoptera</taxon>
        <taxon>Endopterygota</taxon>
        <taxon>Coleoptera</taxon>
        <taxon>Polyphaga</taxon>
        <taxon>Cucujiformia</taxon>
        <taxon>Curculionidae</taxon>
        <taxon>Dryophthorinae</taxon>
        <taxon>Rhynchophorus</taxon>
    </lineage>
</organism>